<protein>
    <recommendedName>
        <fullName evidence="4">Methyltransferase</fullName>
    </recommendedName>
</protein>
<organism evidence="2 3">
    <name type="scientific">Coniophora puteana (strain RWD-64-598)</name>
    <name type="common">Brown rot fungus</name>
    <dbReference type="NCBI Taxonomy" id="741705"/>
    <lineage>
        <taxon>Eukaryota</taxon>
        <taxon>Fungi</taxon>
        <taxon>Dikarya</taxon>
        <taxon>Basidiomycota</taxon>
        <taxon>Agaricomycotina</taxon>
        <taxon>Agaricomycetes</taxon>
        <taxon>Agaricomycetidae</taxon>
        <taxon>Boletales</taxon>
        <taxon>Coniophorineae</taxon>
        <taxon>Coniophoraceae</taxon>
        <taxon>Coniophora</taxon>
    </lineage>
</organism>
<comment type="similarity">
    <text evidence="1">Belongs to the asaB hydroxylase/desaturase family.</text>
</comment>
<evidence type="ECO:0000313" key="3">
    <source>
        <dbReference type="Proteomes" id="UP000053558"/>
    </source>
</evidence>
<dbReference type="PANTHER" id="PTHR34598:SF1">
    <property type="entry name" value="PUTATIVE (AFU_ORTHOLOGUE AFUA_3G13140)-RELATED"/>
    <property type="match status" value="1"/>
</dbReference>
<sequence length="282" mass="32503">MTTSTFVYYGAPSSGERPYQMVNKDSVTGKRICNWTEDEHQMEIKNIRETFETERVFGKQATYTLNTSGFQFHRQPTTHQDFTSDTAVKQGYYPECVEMFKKLTGASEVVIFDHTIRRRNPGAPDDSPDKRQPVSLVHVDQTLKSSLARVNLHCSPADVPKRLTQRFQVVNLWRPIEREAWDWPLALCDYRSVDPEKDLIPVALVYPDREGETYGVTYNPNHRWHYLRGMTPDELVLIKCFDSLQDGSVARLTPHTAFCDPTTPEGSPYRSSIEVRAILFYD</sequence>
<dbReference type="GO" id="GO:0016491">
    <property type="term" value="F:oxidoreductase activity"/>
    <property type="evidence" value="ECO:0007669"/>
    <property type="project" value="InterPro"/>
</dbReference>
<dbReference type="OMA" id="AYSIVEW"/>
<gene>
    <name evidence="2" type="ORF">CONPUDRAFT_158774</name>
</gene>
<dbReference type="GeneID" id="19203964"/>
<proteinExistence type="inferred from homology"/>
<keyword evidence="3" id="KW-1185">Reference proteome</keyword>
<comment type="caution">
    <text evidence="2">The sequence shown here is derived from an EMBL/GenBank/DDBJ whole genome shotgun (WGS) entry which is preliminary data.</text>
</comment>
<evidence type="ECO:0000313" key="2">
    <source>
        <dbReference type="EMBL" id="EIW75995.1"/>
    </source>
</evidence>
<dbReference type="OrthoDB" id="412788at2759"/>
<evidence type="ECO:0008006" key="4">
    <source>
        <dbReference type="Google" id="ProtNLM"/>
    </source>
</evidence>
<dbReference type="KEGG" id="cput:CONPUDRAFT_158774"/>
<dbReference type="AlphaFoldDB" id="A0A5M3MBI2"/>
<evidence type="ECO:0000256" key="1">
    <source>
        <dbReference type="ARBA" id="ARBA00023604"/>
    </source>
</evidence>
<dbReference type="Proteomes" id="UP000053558">
    <property type="component" value="Unassembled WGS sequence"/>
</dbReference>
<dbReference type="InterPro" id="IPR044053">
    <property type="entry name" value="AsaB-like"/>
</dbReference>
<name>A0A5M3MBI2_CONPW</name>
<reference evidence="3" key="1">
    <citation type="journal article" date="2012" name="Science">
        <title>The Paleozoic origin of enzymatic lignin decomposition reconstructed from 31 fungal genomes.</title>
        <authorList>
            <person name="Floudas D."/>
            <person name="Binder M."/>
            <person name="Riley R."/>
            <person name="Barry K."/>
            <person name="Blanchette R.A."/>
            <person name="Henrissat B."/>
            <person name="Martinez A.T."/>
            <person name="Otillar R."/>
            <person name="Spatafora J.W."/>
            <person name="Yadav J.S."/>
            <person name="Aerts A."/>
            <person name="Benoit I."/>
            <person name="Boyd A."/>
            <person name="Carlson A."/>
            <person name="Copeland A."/>
            <person name="Coutinho P.M."/>
            <person name="de Vries R.P."/>
            <person name="Ferreira P."/>
            <person name="Findley K."/>
            <person name="Foster B."/>
            <person name="Gaskell J."/>
            <person name="Glotzer D."/>
            <person name="Gorecki P."/>
            <person name="Heitman J."/>
            <person name="Hesse C."/>
            <person name="Hori C."/>
            <person name="Igarashi K."/>
            <person name="Jurgens J.A."/>
            <person name="Kallen N."/>
            <person name="Kersten P."/>
            <person name="Kohler A."/>
            <person name="Kuees U."/>
            <person name="Kumar T.K.A."/>
            <person name="Kuo A."/>
            <person name="LaButti K."/>
            <person name="Larrondo L.F."/>
            <person name="Lindquist E."/>
            <person name="Ling A."/>
            <person name="Lombard V."/>
            <person name="Lucas S."/>
            <person name="Lundell T."/>
            <person name="Martin R."/>
            <person name="McLaughlin D.J."/>
            <person name="Morgenstern I."/>
            <person name="Morin E."/>
            <person name="Murat C."/>
            <person name="Nagy L.G."/>
            <person name="Nolan M."/>
            <person name="Ohm R.A."/>
            <person name="Patyshakuliyeva A."/>
            <person name="Rokas A."/>
            <person name="Ruiz-Duenas F.J."/>
            <person name="Sabat G."/>
            <person name="Salamov A."/>
            <person name="Samejima M."/>
            <person name="Schmutz J."/>
            <person name="Slot J.C."/>
            <person name="St John F."/>
            <person name="Stenlid J."/>
            <person name="Sun H."/>
            <person name="Sun S."/>
            <person name="Syed K."/>
            <person name="Tsang A."/>
            <person name="Wiebenga A."/>
            <person name="Young D."/>
            <person name="Pisabarro A."/>
            <person name="Eastwood D.C."/>
            <person name="Martin F."/>
            <person name="Cullen D."/>
            <person name="Grigoriev I.V."/>
            <person name="Hibbett D.S."/>
        </authorList>
    </citation>
    <scope>NUCLEOTIDE SEQUENCE [LARGE SCALE GENOMIC DNA]</scope>
    <source>
        <strain evidence="3">RWD-64-598 SS2</strain>
    </source>
</reference>
<dbReference type="NCBIfam" id="NF041278">
    <property type="entry name" value="CmcJ_NvfI_EfuI"/>
    <property type="match status" value="1"/>
</dbReference>
<dbReference type="RefSeq" id="XP_007773985.1">
    <property type="nucleotide sequence ID" value="XM_007775795.1"/>
</dbReference>
<accession>A0A5M3MBI2</accession>
<dbReference type="EMBL" id="JH711587">
    <property type="protein sequence ID" value="EIW75995.1"/>
    <property type="molecule type" value="Genomic_DNA"/>
</dbReference>
<dbReference type="PANTHER" id="PTHR34598">
    <property type="entry name" value="BLL6449 PROTEIN"/>
    <property type="match status" value="1"/>
</dbReference>